<name>A0A2H0WTE9_9BACT</name>
<gene>
    <name evidence="1" type="ORF">COT62_01160</name>
</gene>
<dbReference type="EMBL" id="PEZG01000026">
    <property type="protein sequence ID" value="PIS15897.1"/>
    <property type="molecule type" value="Genomic_DNA"/>
</dbReference>
<organism evidence="1 2">
    <name type="scientific">Candidatus Roizmanbacteria bacterium CG09_land_8_20_14_0_10_41_9</name>
    <dbReference type="NCBI Taxonomy" id="1974850"/>
    <lineage>
        <taxon>Bacteria</taxon>
        <taxon>Candidatus Roizmaniibacteriota</taxon>
    </lineage>
</organism>
<sequence length="240" mass="26501">MEKNMRKKAFLGAILCTMVFLVSFQTRGASSLFSSKSPTKGKVLAQKELDLKTRLPDAYGSSIFADNILLALHYLKEDTGDLVVEKNTLNPSSINWEKVREPFEVSFTLEPGQVFAFHNGSLPEFEKKIVTTMNSRFFIEEGYKSYAGLGGNGVCHLASLIDWAATDAGLGVTAKVNHDFYPVPGVPSKYGVSIYSQSDLQNLYVKNTRQSKVRFVFKIKGDYIKLSLSDEAAATKSKGS</sequence>
<evidence type="ECO:0000313" key="1">
    <source>
        <dbReference type="EMBL" id="PIS15897.1"/>
    </source>
</evidence>
<dbReference type="Pfam" id="PF04294">
    <property type="entry name" value="VanW"/>
    <property type="match status" value="1"/>
</dbReference>
<evidence type="ECO:0000313" key="2">
    <source>
        <dbReference type="Proteomes" id="UP000231198"/>
    </source>
</evidence>
<accession>A0A2H0WTE9</accession>
<dbReference type="InterPro" id="IPR007391">
    <property type="entry name" value="Vancomycin_resist_VanW"/>
</dbReference>
<proteinExistence type="predicted"/>
<reference evidence="2" key="1">
    <citation type="submission" date="2017-09" db="EMBL/GenBank/DDBJ databases">
        <title>Depth-based differentiation of microbial function through sediment-hosted aquifers and enrichment of novel symbionts in the deep terrestrial subsurface.</title>
        <authorList>
            <person name="Probst A.J."/>
            <person name="Ladd B."/>
            <person name="Jarett J.K."/>
            <person name="Geller-Mcgrath D.E."/>
            <person name="Sieber C.M.K."/>
            <person name="Emerson J.B."/>
            <person name="Anantharaman K."/>
            <person name="Thomas B.C."/>
            <person name="Malmstrom R."/>
            <person name="Stieglmeier M."/>
            <person name="Klingl A."/>
            <person name="Woyke T."/>
            <person name="Ryan C.M."/>
            <person name="Banfield J.F."/>
        </authorList>
    </citation>
    <scope>NUCLEOTIDE SEQUENCE [LARGE SCALE GENOMIC DNA]</scope>
</reference>
<dbReference type="AlphaFoldDB" id="A0A2H0WTE9"/>
<comment type="caution">
    <text evidence="1">The sequence shown here is derived from an EMBL/GenBank/DDBJ whole genome shotgun (WGS) entry which is preliminary data.</text>
</comment>
<protein>
    <submittedName>
        <fullName evidence="1">Uncharacterized protein</fullName>
    </submittedName>
</protein>
<dbReference type="Proteomes" id="UP000231198">
    <property type="component" value="Unassembled WGS sequence"/>
</dbReference>